<proteinExistence type="predicted"/>
<dbReference type="HOGENOM" id="CLU_1045813_0_0_1"/>
<keyword evidence="4" id="KW-1185">Reference proteome</keyword>
<gene>
    <name evidence="3" type="ORF">COCCADRAFT_3739</name>
</gene>
<reference evidence="3 4" key="1">
    <citation type="journal article" date="2013" name="PLoS Genet.">
        <title>Comparative genome structure, secondary metabolite, and effector coding capacity across Cochliobolus pathogens.</title>
        <authorList>
            <person name="Condon B.J."/>
            <person name="Leng Y."/>
            <person name="Wu D."/>
            <person name="Bushley K.E."/>
            <person name="Ohm R.A."/>
            <person name="Otillar R."/>
            <person name="Martin J."/>
            <person name="Schackwitz W."/>
            <person name="Grimwood J."/>
            <person name="MohdZainudin N."/>
            <person name="Xue C."/>
            <person name="Wang R."/>
            <person name="Manning V.A."/>
            <person name="Dhillon B."/>
            <person name="Tu Z.J."/>
            <person name="Steffenson B.J."/>
            <person name="Salamov A."/>
            <person name="Sun H."/>
            <person name="Lowry S."/>
            <person name="LaButti K."/>
            <person name="Han J."/>
            <person name="Copeland A."/>
            <person name="Lindquist E."/>
            <person name="Barry K."/>
            <person name="Schmutz J."/>
            <person name="Baker S.E."/>
            <person name="Ciuffetti L.M."/>
            <person name="Grigoriev I.V."/>
            <person name="Zhong S."/>
            <person name="Turgeon B.G."/>
        </authorList>
    </citation>
    <scope>NUCLEOTIDE SEQUENCE [LARGE SCALE GENOMIC DNA]</scope>
    <source>
        <strain evidence="3 4">26-R-13</strain>
    </source>
</reference>
<dbReference type="KEGG" id="bze:COCCADRAFT_3739"/>
<keyword evidence="2" id="KW-1133">Transmembrane helix</keyword>
<name>W6YH85_COCC2</name>
<dbReference type="EMBL" id="KI964582">
    <property type="protein sequence ID" value="EUC34999.1"/>
    <property type="molecule type" value="Genomic_DNA"/>
</dbReference>
<feature type="transmembrane region" description="Helical" evidence="2">
    <location>
        <begin position="128"/>
        <end position="150"/>
    </location>
</feature>
<evidence type="ECO:0000256" key="1">
    <source>
        <dbReference type="SAM" id="MobiDB-lite"/>
    </source>
</evidence>
<dbReference type="RefSeq" id="XP_007710683.1">
    <property type="nucleotide sequence ID" value="XM_007712493.1"/>
</dbReference>
<sequence>MGAYHSVMAYDSDMAQAITAMTDVLRSINTTLTEGARRLNRHESSNQTDPTNTLLSRVVNPVLSHAYSMKEHLTCIDIKGGDISALIPHLTDIKGLNDIKRLNELLKPLGFKIVKLNQYGQVDDDGLFTFHCVVIVWFTFLAVVVVTILLSKAIPALRDAWEKSEEGWNQILAERADAEVAVIKQKLVGERQRLEEKYAGILAAEKREREEQKAKLDNALRVHLDQRAAELEVQIAESEARDAERAQKAQEEAEESKGESGRQERR</sequence>
<evidence type="ECO:0000256" key="2">
    <source>
        <dbReference type="SAM" id="Phobius"/>
    </source>
</evidence>
<protein>
    <submittedName>
        <fullName evidence="3">Uncharacterized protein</fullName>
    </submittedName>
</protein>
<organism evidence="3 4">
    <name type="scientific">Cochliobolus carbonum (strain 26-R-13)</name>
    <name type="common">Maize leaf spot fungus</name>
    <name type="synonym">Bipolaris zeicola</name>
    <dbReference type="NCBI Taxonomy" id="930089"/>
    <lineage>
        <taxon>Eukaryota</taxon>
        <taxon>Fungi</taxon>
        <taxon>Dikarya</taxon>
        <taxon>Ascomycota</taxon>
        <taxon>Pezizomycotina</taxon>
        <taxon>Dothideomycetes</taxon>
        <taxon>Pleosporomycetidae</taxon>
        <taxon>Pleosporales</taxon>
        <taxon>Pleosporineae</taxon>
        <taxon>Pleosporaceae</taxon>
        <taxon>Bipolaris</taxon>
    </lineage>
</organism>
<keyword evidence="2" id="KW-0472">Membrane</keyword>
<feature type="region of interest" description="Disordered" evidence="1">
    <location>
        <begin position="238"/>
        <end position="266"/>
    </location>
</feature>
<dbReference type="AlphaFoldDB" id="W6YH85"/>
<evidence type="ECO:0000313" key="4">
    <source>
        <dbReference type="Proteomes" id="UP000053841"/>
    </source>
</evidence>
<accession>W6YH85</accession>
<evidence type="ECO:0000313" key="3">
    <source>
        <dbReference type="EMBL" id="EUC34999.1"/>
    </source>
</evidence>
<dbReference type="GeneID" id="19148519"/>
<keyword evidence="2" id="KW-0812">Transmembrane</keyword>
<dbReference type="Proteomes" id="UP000053841">
    <property type="component" value="Unassembled WGS sequence"/>
</dbReference>